<accession>A0A5B9QZR8</accession>
<dbReference type="Proteomes" id="UP000325286">
    <property type="component" value="Chromosome"/>
</dbReference>
<dbReference type="KEGG" id="rul:UC8_54690"/>
<dbReference type="EMBL" id="CP042914">
    <property type="protein sequence ID" value="QEG43420.1"/>
    <property type="molecule type" value="Genomic_DNA"/>
</dbReference>
<dbReference type="OrthoDB" id="1078940at2"/>
<gene>
    <name evidence="1" type="ORF">UC8_54690</name>
</gene>
<keyword evidence="2" id="KW-1185">Reference proteome</keyword>
<proteinExistence type="predicted"/>
<dbReference type="AlphaFoldDB" id="A0A5B9QZR8"/>
<evidence type="ECO:0000313" key="1">
    <source>
        <dbReference type="EMBL" id="QEG43420.1"/>
    </source>
</evidence>
<name>A0A5B9QZR8_9BACT</name>
<sequence length="513" mass="57528">MSVELAYGWRPIEKGYSSGLDFLGLARPIEGILDAETSGITNATARARYFSIVPWYYWRYTQLGGEGSAAEQRRFAIGFEMLLAYANIAWLEKSGSAMSGIIRRDYCDKVWKEKRESLPLRDGDVGETPSPLDAAFYGPSLRRLNLLGRYSQFHTCRDAGLIMAEELDKNFRQLGGYDELVDASSVDTATVHEWADHLCLEQPTERETELLRALLFSFGDFEQDEIPPRVLTMMLFLNMGLTANAPFTSSTIEEALATGLDLSGAQFTPEPILKSTHTRWRILAMLKFLRHASELAFAAIHLHVKEGATRYANAEAAALDLIAQSIHENAELPQSYSDFLVGYESETLPPGWKPEGESPQIVLRHALKLCVWCHVLLRTEAGQTLLDDDMAKVGEHLDADLLGYYEQLEDLIEQDTEIALKWLCINRAIARHFQVAARKLVQHDTFRLIEDEEGVRATDKCSIADVAIRIDSILSLVADVKLLQRSDGGYLIVPATKPWFADHTVRIGSSINR</sequence>
<organism evidence="1 2">
    <name type="scientific">Roseimaritima ulvae</name>
    <dbReference type="NCBI Taxonomy" id="980254"/>
    <lineage>
        <taxon>Bacteria</taxon>
        <taxon>Pseudomonadati</taxon>
        <taxon>Planctomycetota</taxon>
        <taxon>Planctomycetia</taxon>
        <taxon>Pirellulales</taxon>
        <taxon>Pirellulaceae</taxon>
        <taxon>Roseimaritima</taxon>
    </lineage>
</organism>
<dbReference type="RefSeq" id="WP_068129855.1">
    <property type="nucleotide sequence ID" value="NZ_CP042914.1"/>
</dbReference>
<reference evidence="1 2" key="1">
    <citation type="submission" date="2019-08" db="EMBL/GenBank/DDBJ databases">
        <title>Deep-cultivation of Planctomycetes and their phenomic and genomic characterization uncovers novel biology.</title>
        <authorList>
            <person name="Wiegand S."/>
            <person name="Jogler M."/>
            <person name="Boedeker C."/>
            <person name="Pinto D."/>
            <person name="Vollmers J."/>
            <person name="Rivas-Marin E."/>
            <person name="Kohn T."/>
            <person name="Peeters S.H."/>
            <person name="Heuer A."/>
            <person name="Rast P."/>
            <person name="Oberbeckmann S."/>
            <person name="Bunk B."/>
            <person name="Jeske O."/>
            <person name="Meyerdierks A."/>
            <person name="Storesund J.E."/>
            <person name="Kallscheuer N."/>
            <person name="Luecker S."/>
            <person name="Lage O.M."/>
            <person name="Pohl T."/>
            <person name="Merkel B.J."/>
            <person name="Hornburger P."/>
            <person name="Mueller R.-W."/>
            <person name="Bruemmer F."/>
            <person name="Labrenz M."/>
            <person name="Spormann A.M."/>
            <person name="Op den Camp H."/>
            <person name="Overmann J."/>
            <person name="Amann R."/>
            <person name="Jetten M.S.M."/>
            <person name="Mascher T."/>
            <person name="Medema M.H."/>
            <person name="Devos D.P."/>
            <person name="Kaster A.-K."/>
            <person name="Ovreas L."/>
            <person name="Rohde M."/>
            <person name="Galperin M.Y."/>
            <person name="Jogler C."/>
        </authorList>
    </citation>
    <scope>NUCLEOTIDE SEQUENCE [LARGE SCALE GENOMIC DNA]</scope>
    <source>
        <strain evidence="1 2">UC8</strain>
    </source>
</reference>
<evidence type="ECO:0000313" key="2">
    <source>
        <dbReference type="Proteomes" id="UP000325286"/>
    </source>
</evidence>
<protein>
    <submittedName>
        <fullName evidence="1">Uncharacterized protein</fullName>
    </submittedName>
</protein>